<proteinExistence type="predicted"/>
<organism evidence="1 2">
    <name type="scientific">Hydromonas duriensis</name>
    <dbReference type="NCBI Taxonomy" id="1527608"/>
    <lineage>
        <taxon>Bacteria</taxon>
        <taxon>Pseudomonadati</taxon>
        <taxon>Pseudomonadota</taxon>
        <taxon>Betaproteobacteria</taxon>
        <taxon>Burkholderiales</taxon>
        <taxon>Burkholderiaceae</taxon>
        <taxon>Hydromonas</taxon>
    </lineage>
</organism>
<protein>
    <submittedName>
        <fullName evidence="1">Uncharacterized protein</fullName>
    </submittedName>
</protein>
<gene>
    <name evidence="1" type="ORF">DFR44_1564</name>
</gene>
<evidence type="ECO:0000313" key="1">
    <source>
        <dbReference type="EMBL" id="TDR27016.1"/>
    </source>
</evidence>
<dbReference type="PROSITE" id="PS51257">
    <property type="entry name" value="PROKAR_LIPOPROTEIN"/>
    <property type="match status" value="1"/>
</dbReference>
<accession>A0A4R6Y486</accession>
<dbReference type="AlphaFoldDB" id="A0A4R6Y486"/>
<comment type="caution">
    <text evidence="1">The sequence shown here is derived from an EMBL/GenBank/DDBJ whole genome shotgun (WGS) entry which is preliminary data.</text>
</comment>
<dbReference type="EMBL" id="SNZE01000056">
    <property type="protein sequence ID" value="TDR27016.1"/>
    <property type="molecule type" value="Genomic_DNA"/>
</dbReference>
<reference evidence="1 2" key="1">
    <citation type="submission" date="2019-03" db="EMBL/GenBank/DDBJ databases">
        <title>Genomic Encyclopedia of Type Strains, Phase IV (KMG-IV): sequencing the most valuable type-strain genomes for metagenomic binning, comparative biology and taxonomic classification.</title>
        <authorList>
            <person name="Goeker M."/>
        </authorList>
    </citation>
    <scope>NUCLEOTIDE SEQUENCE [LARGE SCALE GENOMIC DNA]</scope>
    <source>
        <strain evidence="1 2">DSM 102852</strain>
    </source>
</reference>
<dbReference type="RefSeq" id="WP_133621639.1">
    <property type="nucleotide sequence ID" value="NZ_SNZE01000056.1"/>
</dbReference>
<dbReference type="Proteomes" id="UP000294480">
    <property type="component" value="Unassembled WGS sequence"/>
</dbReference>
<name>A0A4R6Y486_9BURK</name>
<keyword evidence="2" id="KW-1185">Reference proteome</keyword>
<evidence type="ECO:0000313" key="2">
    <source>
        <dbReference type="Proteomes" id="UP000294480"/>
    </source>
</evidence>
<sequence length="163" mass="18018">MKTISKKSIFTIGLVVVVLLSCQQLLADKEMEVKLLDDNRIKFITHRGAGVRGVTISDLDDRLTIAGDAGGAIDLNKLTNEVTNTLNLNAKNEIPIFSIVNSEREIIMSDADILLKNRLYLVFVKTNNEPEDVIFCIKSDTVVITGSGNDDAFIKRCHKESLP</sequence>